<gene>
    <name evidence="2" type="ORF">g.30255</name>
</gene>
<protein>
    <submittedName>
        <fullName evidence="2">Uncharacterized protein</fullName>
    </submittedName>
</protein>
<accession>A0A1B6H8B7</accession>
<sequence>MMDIKEKNINQIPEDTSQGNIPNPDTFQNNGTKDTPYAKTMLKELLRFDVHHRTEKDLREHVSRLHCLVRKVVLLLLEKSSLCKNLEEQRTVLTLQCTSLKNLVAVTKDLLALRNTEVQQLHKNVKIIEERIHLEKNKQQNILNTLSESARLNEDIKAQYHSQIEMFNDLRARYEEKVALLVAENTQLSGLLLEQNTNMVGDGREGRHCDSPEETRESKQLSDVFGQREPHEISTDLVNHLSDRKSLCEILTNEEENVVPKDPSIDKHSKSCLNDVTDTVTEKQKGYGEGEVQVGVIMKLDGDNEEKIATSGPEIIASQELTENVMDKDIAEHTGQGEGETSCLTPDI</sequence>
<evidence type="ECO:0000256" key="1">
    <source>
        <dbReference type="SAM" id="MobiDB-lite"/>
    </source>
</evidence>
<feature type="compositionally biased region" description="Polar residues" evidence="1">
    <location>
        <begin position="9"/>
        <end position="33"/>
    </location>
</feature>
<dbReference type="EMBL" id="GECU01036825">
    <property type="protein sequence ID" value="JAS70881.1"/>
    <property type="molecule type" value="Transcribed_RNA"/>
</dbReference>
<feature type="region of interest" description="Disordered" evidence="1">
    <location>
        <begin position="1"/>
        <end position="34"/>
    </location>
</feature>
<dbReference type="AlphaFoldDB" id="A0A1B6H8B7"/>
<evidence type="ECO:0000313" key="2">
    <source>
        <dbReference type="EMBL" id="JAS70881.1"/>
    </source>
</evidence>
<name>A0A1B6H8B7_9HEMI</name>
<organism evidence="2">
    <name type="scientific">Homalodisca liturata</name>
    <dbReference type="NCBI Taxonomy" id="320908"/>
    <lineage>
        <taxon>Eukaryota</taxon>
        <taxon>Metazoa</taxon>
        <taxon>Ecdysozoa</taxon>
        <taxon>Arthropoda</taxon>
        <taxon>Hexapoda</taxon>
        <taxon>Insecta</taxon>
        <taxon>Pterygota</taxon>
        <taxon>Neoptera</taxon>
        <taxon>Paraneoptera</taxon>
        <taxon>Hemiptera</taxon>
        <taxon>Auchenorrhyncha</taxon>
        <taxon>Membracoidea</taxon>
        <taxon>Cicadellidae</taxon>
        <taxon>Cicadellinae</taxon>
        <taxon>Proconiini</taxon>
        <taxon>Homalodisca</taxon>
    </lineage>
</organism>
<reference evidence="2" key="1">
    <citation type="submission" date="2015-11" db="EMBL/GenBank/DDBJ databases">
        <title>De novo transcriptome assembly of four potential Pierce s Disease insect vectors from Arizona vineyards.</title>
        <authorList>
            <person name="Tassone E.E."/>
        </authorList>
    </citation>
    <scope>NUCLEOTIDE SEQUENCE</scope>
</reference>
<proteinExistence type="predicted"/>